<sequence>MTEELKDVTDSLELVPVTDLEVGFVLKAAEIEIQGKEVLEQALAAYQKKYAGYIVTEETLSDDTKVKDELGRVQRQIEQELKNQLKDYSSPLDEVKAWVNTVLDPIKTLQTNIKDQIKEFEERATEARKETVREAFESAIADSGVDLDIKLFAIYFDDLSKKKCFMADNVRINQATSKMIADLVAEEATKKQQREAGLIQITEAAAKAGFGPVVYIRLYEGGANLEDILQAILDDKDLADKAKAEEELKKRIKEMTAIAEDNNLAPQKYVDMLKEGKPVLDVINVLHADAAEMRQAQAEAERNTQNQSYTQNQPEFEPETISEGNYTPEQKTSQKSENMASDDVAKKHGYRYQNMEIIFPEKNMRQVKEQFKTISQELGIIVRVMPGAESKAERVEME</sequence>
<dbReference type="AlphaFoldDB" id="A0A081R6N7"/>
<dbReference type="Pfam" id="PF07083">
    <property type="entry name" value="DUF1351"/>
    <property type="match status" value="1"/>
</dbReference>
<dbReference type="Proteomes" id="UP000028098">
    <property type="component" value="Unassembled WGS sequence"/>
</dbReference>
<organism evidence="2 3">
    <name type="scientific">Streptococcus oralis</name>
    <dbReference type="NCBI Taxonomy" id="1303"/>
    <lineage>
        <taxon>Bacteria</taxon>
        <taxon>Bacillati</taxon>
        <taxon>Bacillota</taxon>
        <taxon>Bacilli</taxon>
        <taxon>Lactobacillales</taxon>
        <taxon>Streptococcaceae</taxon>
        <taxon>Streptococcus</taxon>
    </lineage>
</organism>
<evidence type="ECO:0000313" key="2">
    <source>
        <dbReference type="EMBL" id="KEQ50860.1"/>
    </source>
</evidence>
<gene>
    <name evidence="2" type="ORF">SK143_0921</name>
</gene>
<dbReference type="PATRIC" id="fig|1303.44.peg.872"/>
<protein>
    <recommendedName>
        <fullName evidence="4">DUF1351 domain-containing protein</fullName>
    </recommendedName>
</protein>
<proteinExistence type="predicted"/>
<evidence type="ECO:0000313" key="3">
    <source>
        <dbReference type="Proteomes" id="UP000028098"/>
    </source>
</evidence>
<feature type="compositionally biased region" description="Polar residues" evidence="1">
    <location>
        <begin position="322"/>
        <end position="339"/>
    </location>
</feature>
<dbReference type="RefSeq" id="WP_042902474.1">
    <property type="nucleotide sequence ID" value="NZ_JPGB01000004.1"/>
</dbReference>
<name>A0A081R6N7_STROR</name>
<reference evidence="2 3" key="1">
    <citation type="submission" date="2014-05" db="EMBL/GenBank/DDBJ databases">
        <authorList>
            <person name="Daugherty S.C."/>
            <person name="Tallon L.J."/>
            <person name="Sadzewicz L."/>
            <person name="Kilian M."/>
            <person name="Tettelin H."/>
        </authorList>
    </citation>
    <scope>NUCLEOTIDE SEQUENCE [LARGE SCALE GENOMIC DNA]</scope>
    <source>
        <strain evidence="2 3">SK143</strain>
    </source>
</reference>
<comment type="caution">
    <text evidence="2">The sequence shown here is derived from an EMBL/GenBank/DDBJ whole genome shotgun (WGS) entry which is preliminary data.</text>
</comment>
<accession>A0A081R6N7</accession>
<feature type="compositionally biased region" description="Polar residues" evidence="1">
    <location>
        <begin position="303"/>
        <end position="314"/>
    </location>
</feature>
<dbReference type="InterPro" id="IPR009785">
    <property type="entry name" value="Prophage_Lj928_Orf309"/>
</dbReference>
<evidence type="ECO:0008006" key="4">
    <source>
        <dbReference type="Google" id="ProtNLM"/>
    </source>
</evidence>
<evidence type="ECO:0000256" key="1">
    <source>
        <dbReference type="SAM" id="MobiDB-lite"/>
    </source>
</evidence>
<dbReference type="EMBL" id="JPGB01000004">
    <property type="protein sequence ID" value="KEQ50860.1"/>
    <property type="molecule type" value="Genomic_DNA"/>
</dbReference>
<feature type="region of interest" description="Disordered" evidence="1">
    <location>
        <begin position="294"/>
        <end position="343"/>
    </location>
</feature>